<sequence>MRRFALDPRLAKDTRHVAPLGLCDLRVMNDRRWPWAILVPKRNDIVEFHDLSPLDQTMLTFETSLVSRAMKRWARADKLNIATLGNIVSMFHLHVVARHMDDPNWPGPVWGFGTPEPYQDAELRAFVDGLKTEVLQS</sequence>
<evidence type="ECO:0000256" key="1">
    <source>
        <dbReference type="PROSITE-ProRule" id="PRU00464"/>
    </source>
</evidence>
<dbReference type="AlphaFoldDB" id="A0A7V7U1V3"/>
<dbReference type="PIRSF" id="PIRSF000714">
    <property type="entry name" value="HIT"/>
    <property type="match status" value="1"/>
</dbReference>
<proteinExistence type="predicted"/>
<accession>A0A7V7U1V3</accession>
<dbReference type="Gene3D" id="3.30.428.10">
    <property type="entry name" value="HIT-like"/>
    <property type="match status" value="1"/>
</dbReference>
<dbReference type="Proteomes" id="UP000432089">
    <property type="component" value="Unassembled WGS sequence"/>
</dbReference>
<organism evidence="3 4">
    <name type="scientific">Plantimonas leprariae</name>
    <dbReference type="NCBI Taxonomy" id="2615207"/>
    <lineage>
        <taxon>Bacteria</taxon>
        <taxon>Pseudomonadati</taxon>
        <taxon>Pseudomonadota</taxon>
        <taxon>Alphaproteobacteria</taxon>
        <taxon>Hyphomicrobiales</taxon>
        <taxon>Aurantimonadaceae</taxon>
        <taxon>Plantimonas</taxon>
    </lineage>
</organism>
<dbReference type="PROSITE" id="PS51084">
    <property type="entry name" value="HIT_2"/>
    <property type="match status" value="1"/>
</dbReference>
<dbReference type="InterPro" id="IPR011146">
    <property type="entry name" value="HIT-like"/>
</dbReference>
<evidence type="ECO:0000313" key="4">
    <source>
        <dbReference type="Proteomes" id="UP000432089"/>
    </source>
</evidence>
<gene>
    <name evidence="3" type="ORF">F6X38_00935</name>
</gene>
<feature type="domain" description="HIT" evidence="2">
    <location>
        <begin position="37"/>
        <end position="105"/>
    </location>
</feature>
<dbReference type="SUPFAM" id="SSF54197">
    <property type="entry name" value="HIT-like"/>
    <property type="match status" value="1"/>
</dbReference>
<dbReference type="InterPro" id="IPR026026">
    <property type="entry name" value="HIT_Hint"/>
</dbReference>
<dbReference type="EMBL" id="VZDO01000001">
    <property type="protein sequence ID" value="KAB0682688.1"/>
    <property type="molecule type" value="Genomic_DNA"/>
</dbReference>
<comment type="caution">
    <text evidence="3">The sequence shown here is derived from an EMBL/GenBank/DDBJ whole genome shotgun (WGS) entry which is preliminary data.</text>
</comment>
<comment type="caution">
    <text evidence="1">Lacks conserved residue(s) required for the propagation of feature annotation.</text>
</comment>
<dbReference type="Pfam" id="PF01230">
    <property type="entry name" value="HIT"/>
    <property type="match status" value="1"/>
</dbReference>
<evidence type="ECO:0000313" key="3">
    <source>
        <dbReference type="EMBL" id="KAB0682688.1"/>
    </source>
</evidence>
<evidence type="ECO:0000259" key="2">
    <source>
        <dbReference type="PROSITE" id="PS51084"/>
    </source>
</evidence>
<name>A0A7V7U1V3_9HYPH</name>
<protein>
    <submittedName>
        <fullName evidence="3">HIT domain-containing protein</fullName>
    </submittedName>
</protein>
<dbReference type="GO" id="GO:0003824">
    <property type="term" value="F:catalytic activity"/>
    <property type="evidence" value="ECO:0007669"/>
    <property type="project" value="InterPro"/>
</dbReference>
<keyword evidence="4" id="KW-1185">Reference proteome</keyword>
<reference evidence="3 4" key="1">
    <citation type="submission" date="2019-09" db="EMBL/GenBank/DDBJ databases">
        <title>YIM 132180 draft genome.</title>
        <authorList>
            <person name="Zhang K."/>
        </authorList>
    </citation>
    <scope>NUCLEOTIDE SEQUENCE [LARGE SCALE GENOMIC DNA]</scope>
    <source>
        <strain evidence="3 4">YIM 132180</strain>
    </source>
</reference>
<dbReference type="RefSeq" id="WP_150967659.1">
    <property type="nucleotide sequence ID" value="NZ_VZDO01000001.1"/>
</dbReference>
<dbReference type="InterPro" id="IPR036265">
    <property type="entry name" value="HIT-like_sf"/>
</dbReference>